<evidence type="ECO:0000313" key="3">
    <source>
        <dbReference type="Proteomes" id="UP001215956"/>
    </source>
</evidence>
<protein>
    <submittedName>
        <fullName evidence="2">Uncharacterized protein</fullName>
    </submittedName>
</protein>
<dbReference type="Proteomes" id="UP001215956">
    <property type="component" value="Unassembled WGS sequence"/>
</dbReference>
<evidence type="ECO:0000256" key="1">
    <source>
        <dbReference type="SAM" id="MobiDB-lite"/>
    </source>
</evidence>
<accession>A0ABT5XDI5</accession>
<dbReference type="RefSeq" id="WP_316968458.1">
    <property type="nucleotide sequence ID" value="NZ_JARFPL010000009.1"/>
</dbReference>
<sequence>MNFESNIIKSDAQDVEDDRSVETTGWAEDAKIGAYEQSYNGGKRVHYKPERTFMQSNIALFRAIGIK</sequence>
<gene>
    <name evidence="2" type="ORF">P0O24_04050</name>
</gene>
<name>A0ABT5XDI5_9EURY</name>
<organism evidence="2 3">
    <name type="scientific">Candidatus Methanocrinis alkalitolerans</name>
    <dbReference type="NCBI Taxonomy" id="3033395"/>
    <lineage>
        <taxon>Archaea</taxon>
        <taxon>Methanobacteriati</taxon>
        <taxon>Methanobacteriota</taxon>
        <taxon>Stenosarchaea group</taxon>
        <taxon>Methanomicrobia</taxon>
        <taxon>Methanotrichales</taxon>
        <taxon>Methanotrichaceae</taxon>
        <taxon>Methanocrinis</taxon>
    </lineage>
</organism>
<reference evidence="2 3" key="1">
    <citation type="submission" date="2023-03" db="EMBL/GenBank/DDBJ databases">
        <title>Whole genome sequencing of Methanotrichaceae archaeon M04Ac.</title>
        <authorList>
            <person name="Khomyakova M.A."/>
            <person name="Merkel A.Y."/>
            <person name="Slobodkin A.I."/>
        </authorList>
    </citation>
    <scope>NUCLEOTIDE SEQUENCE [LARGE SCALE GENOMIC DNA]</scope>
    <source>
        <strain evidence="2 3">M04Ac</strain>
    </source>
</reference>
<feature type="region of interest" description="Disordered" evidence="1">
    <location>
        <begin position="1"/>
        <end position="22"/>
    </location>
</feature>
<evidence type="ECO:0000313" key="2">
    <source>
        <dbReference type="EMBL" id="MDF0592751.1"/>
    </source>
</evidence>
<comment type="caution">
    <text evidence="2">The sequence shown here is derived from an EMBL/GenBank/DDBJ whole genome shotgun (WGS) entry which is preliminary data.</text>
</comment>
<keyword evidence="3" id="KW-1185">Reference proteome</keyword>
<dbReference type="EMBL" id="JARFPL010000009">
    <property type="protein sequence ID" value="MDF0592751.1"/>
    <property type="molecule type" value="Genomic_DNA"/>
</dbReference>
<proteinExistence type="predicted"/>